<evidence type="ECO:0000256" key="1">
    <source>
        <dbReference type="SAM" id="MobiDB-lite"/>
    </source>
</evidence>
<dbReference type="Proteomes" id="UP000001072">
    <property type="component" value="Unassembled WGS sequence"/>
</dbReference>
<gene>
    <name evidence="2" type="ORF">MELLADRAFT_109789</name>
</gene>
<name>F4RXM9_MELLP</name>
<dbReference type="KEGG" id="mlr:MELLADRAFT_109789"/>
<feature type="compositionally biased region" description="Polar residues" evidence="1">
    <location>
        <begin position="271"/>
        <end position="291"/>
    </location>
</feature>
<dbReference type="VEuPathDB" id="FungiDB:MELLADRAFT_109789"/>
<dbReference type="AlphaFoldDB" id="F4RXM9"/>
<dbReference type="RefSeq" id="XP_007413979.1">
    <property type="nucleotide sequence ID" value="XM_007413917.1"/>
</dbReference>
<evidence type="ECO:0000313" key="3">
    <source>
        <dbReference type="Proteomes" id="UP000001072"/>
    </source>
</evidence>
<sequence length="339" mass="37928">MPPCDCSNCLPEEAEALWLGQKGLTVDNFDKAVQWTEPELNQMLDDLPLPPPNSQVSSRPELLRCGAEDDIRSFSPLKSLVTKWRGAFEGSFYNSYPKDSEVGPWDYFSDALAWDLAMNIDTIENPSDLGIFLPGEIIGGQFRTLFASFVEWQEGFEGAADAIAQAVQRRKNIRRKGPAKVPVSVEGTELVKKRDAAEKLAMKEAKLADKELADAQKAALANAKRLRIKGEAKERKRLAEKRTMAREERLKNQATRAPKGSGTRKRAGPSPNESSSSKRVNCNTTATSSLPQEIRPLWQTRWSPLGAHGPPAFGRGSHLHSEGNWPWRRRLSYWRWTGI</sequence>
<keyword evidence="3" id="KW-1185">Reference proteome</keyword>
<dbReference type="GeneID" id="18923874"/>
<dbReference type="HOGENOM" id="CLU_063271_0_0_1"/>
<dbReference type="EMBL" id="GL883128">
    <property type="protein sequence ID" value="EGG02866.1"/>
    <property type="molecule type" value="Genomic_DNA"/>
</dbReference>
<reference evidence="3" key="1">
    <citation type="journal article" date="2011" name="Proc. Natl. Acad. Sci. U.S.A.">
        <title>Obligate biotrophy features unraveled by the genomic analysis of rust fungi.</title>
        <authorList>
            <person name="Duplessis S."/>
            <person name="Cuomo C.A."/>
            <person name="Lin Y.-C."/>
            <person name="Aerts A."/>
            <person name="Tisserant E."/>
            <person name="Veneault-Fourrey C."/>
            <person name="Joly D.L."/>
            <person name="Hacquard S."/>
            <person name="Amselem J."/>
            <person name="Cantarel B.L."/>
            <person name="Chiu R."/>
            <person name="Coutinho P.M."/>
            <person name="Feau N."/>
            <person name="Field M."/>
            <person name="Frey P."/>
            <person name="Gelhaye E."/>
            <person name="Goldberg J."/>
            <person name="Grabherr M.G."/>
            <person name="Kodira C.D."/>
            <person name="Kohler A."/>
            <person name="Kuees U."/>
            <person name="Lindquist E.A."/>
            <person name="Lucas S.M."/>
            <person name="Mago R."/>
            <person name="Mauceli E."/>
            <person name="Morin E."/>
            <person name="Murat C."/>
            <person name="Pangilinan J.L."/>
            <person name="Park R."/>
            <person name="Pearson M."/>
            <person name="Quesneville H."/>
            <person name="Rouhier N."/>
            <person name="Sakthikumar S."/>
            <person name="Salamov A.A."/>
            <person name="Schmutz J."/>
            <person name="Selles B."/>
            <person name="Shapiro H."/>
            <person name="Tanguay P."/>
            <person name="Tuskan G.A."/>
            <person name="Henrissat B."/>
            <person name="Van de Peer Y."/>
            <person name="Rouze P."/>
            <person name="Ellis J.G."/>
            <person name="Dodds P.N."/>
            <person name="Schein J.E."/>
            <person name="Zhong S."/>
            <person name="Hamelin R.C."/>
            <person name="Grigoriev I.V."/>
            <person name="Szabo L.J."/>
            <person name="Martin F."/>
        </authorList>
    </citation>
    <scope>NUCLEOTIDE SEQUENCE [LARGE SCALE GENOMIC DNA]</scope>
    <source>
        <strain evidence="3">98AG31 / pathotype 3-4-7</strain>
    </source>
</reference>
<dbReference type="InParanoid" id="F4RXM9"/>
<feature type="compositionally biased region" description="Basic and acidic residues" evidence="1">
    <location>
        <begin position="240"/>
        <end position="251"/>
    </location>
</feature>
<evidence type="ECO:0000313" key="2">
    <source>
        <dbReference type="EMBL" id="EGG02866.1"/>
    </source>
</evidence>
<organism evidence="3">
    <name type="scientific">Melampsora larici-populina (strain 98AG31 / pathotype 3-4-7)</name>
    <name type="common">Poplar leaf rust fungus</name>
    <dbReference type="NCBI Taxonomy" id="747676"/>
    <lineage>
        <taxon>Eukaryota</taxon>
        <taxon>Fungi</taxon>
        <taxon>Dikarya</taxon>
        <taxon>Basidiomycota</taxon>
        <taxon>Pucciniomycotina</taxon>
        <taxon>Pucciniomycetes</taxon>
        <taxon>Pucciniales</taxon>
        <taxon>Melampsoraceae</taxon>
        <taxon>Melampsora</taxon>
    </lineage>
</organism>
<accession>F4RXM9</accession>
<protein>
    <submittedName>
        <fullName evidence="2">Uncharacterized protein</fullName>
    </submittedName>
</protein>
<feature type="region of interest" description="Disordered" evidence="1">
    <location>
        <begin position="232"/>
        <end position="292"/>
    </location>
</feature>
<proteinExistence type="predicted"/>